<gene>
    <name evidence="2" type="ORF">C7378_0414</name>
</gene>
<keyword evidence="3" id="KW-1185">Reference proteome</keyword>
<dbReference type="AlphaFoldDB" id="A0A4V2PVT3"/>
<evidence type="ECO:0000256" key="1">
    <source>
        <dbReference type="SAM" id="SignalP"/>
    </source>
</evidence>
<feature type="chain" id="PRO_5020440558" description="Trypsin-like peptidase" evidence="1">
    <location>
        <begin position="31"/>
        <end position="735"/>
    </location>
</feature>
<evidence type="ECO:0000313" key="3">
    <source>
        <dbReference type="Proteomes" id="UP000295210"/>
    </source>
</evidence>
<dbReference type="InterPro" id="IPR043504">
    <property type="entry name" value="Peptidase_S1_PA_chymotrypsin"/>
</dbReference>
<proteinExistence type="predicted"/>
<dbReference type="PROSITE" id="PS51257">
    <property type="entry name" value="PROKAR_LIPOPROTEIN"/>
    <property type="match status" value="1"/>
</dbReference>
<comment type="caution">
    <text evidence="2">The sequence shown here is derived from an EMBL/GenBank/DDBJ whole genome shotgun (WGS) entry which is preliminary data.</text>
</comment>
<keyword evidence="1" id="KW-0732">Signal</keyword>
<name>A0A4V2PVT3_9BACT</name>
<protein>
    <recommendedName>
        <fullName evidence="4">Trypsin-like peptidase</fullName>
    </recommendedName>
</protein>
<accession>A0A4V2PVT3</accession>
<feature type="signal peptide" evidence="1">
    <location>
        <begin position="1"/>
        <end position="30"/>
    </location>
</feature>
<dbReference type="Gene3D" id="2.40.10.10">
    <property type="entry name" value="Trypsin-like serine proteases"/>
    <property type="match status" value="1"/>
</dbReference>
<dbReference type="InterPro" id="IPR009003">
    <property type="entry name" value="Peptidase_S1_PA"/>
</dbReference>
<dbReference type="Proteomes" id="UP000295210">
    <property type="component" value="Unassembled WGS sequence"/>
</dbReference>
<evidence type="ECO:0000313" key="2">
    <source>
        <dbReference type="EMBL" id="TCK75431.1"/>
    </source>
</evidence>
<dbReference type="SUPFAM" id="SSF50494">
    <property type="entry name" value="Trypsin-like serine proteases"/>
    <property type="match status" value="1"/>
</dbReference>
<reference evidence="2 3" key="1">
    <citation type="submission" date="2019-03" db="EMBL/GenBank/DDBJ databases">
        <title>Genomic Encyclopedia of Type Strains, Phase IV (KMG-IV): sequencing the most valuable type-strain genomes for metagenomic binning, comparative biology and taxonomic classification.</title>
        <authorList>
            <person name="Goeker M."/>
        </authorList>
    </citation>
    <scope>NUCLEOTIDE SEQUENCE [LARGE SCALE GENOMIC DNA]</scope>
    <source>
        <strain evidence="2 3">DSM 103428</strain>
    </source>
</reference>
<organism evidence="2 3">
    <name type="scientific">Acidipila rosea</name>
    <dbReference type="NCBI Taxonomy" id="768535"/>
    <lineage>
        <taxon>Bacteria</taxon>
        <taxon>Pseudomonadati</taxon>
        <taxon>Acidobacteriota</taxon>
        <taxon>Terriglobia</taxon>
        <taxon>Terriglobales</taxon>
        <taxon>Acidobacteriaceae</taxon>
        <taxon>Acidipila</taxon>
    </lineage>
</organism>
<sequence>MPFTLYRRSLPLLLLTGALCGCGAFQPGSAGGSGNSNLSVQAGAFQITTNGQSQLTAIGRDGKPAAVRWSVSGGNNDASLGEGSVDANGLYTPPSALSQDAVKIEVTAALQSNPAVTATTTLNISPGFIQSLLPENAAVPAGGTLEVKAEIAEVGSGSVTWKLAVTPSSGAEANMLGTITPLPCERGEHRYTVCKATYTAPTGLSGPSAVYVQALVSIATAPSDEEPSATPAVLHILLNHNGVAADPAMNQTVQTGPVKMGSSGGNEGDYDTFETRAGSQKIADCCGGTLGALLKDSSGNQYILSNNHVLAESDQAQPGDSIIQPGLIDDACRPPSESGSTARAVGVLKAFAPLSSPATNVDAAIAATSPGAVDASGSILDLGTPISGGLIEAAPPMSGSGEALTAANLGDLHVAKSGRTTGLTCSTVNAVDLSVKIDYFRDCAETEPYTTKLFTGQIGIAGDSFSDSGDSGSLVVDSANAEPLGLFFASGTDGHGNGMSIANPISDVLAQLSMSVGSRLTVIGTTSPHAVSCLNYDTDNSPPPAPLAPRLQSLAHHAAETASAMLINQESGILGIETGFSADAPGEPAILVYVDHQKPPATLPQSIDGVRTAVIATDSASVTRGSTPSRPPAVSGIHLSAEVLAHAASIQRQVAATLMADPAIFGVGITQSEDNPAEAALLVLVDLNREPHTLPHSMGGLRVRYLRLHRFHVTRSKSASVNSASRCLARPASGI</sequence>
<dbReference type="EMBL" id="SMGK01000001">
    <property type="protein sequence ID" value="TCK75431.1"/>
    <property type="molecule type" value="Genomic_DNA"/>
</dbReference>
<evidence type="ECO:0008006" key="4">
    <source>
        <dbReference type="Google" id="ProtNLM"/>
    </source>
</evidence>